<evidence type="ECO:0000313" key="4">
    <source>
        <dbReference type="Proteomes" id="UP000507470"/>
    </source>
</evidence>
<sequence length="232" mass="25592">MPLENITVQTTTARAPPLSTYRSVQGTQAPGSSAIDRSSQEAINFVLWGASGLALIILFIRLIISIIHRIRRRNNEGVAFWGNNSRCTVQEAPPPNYSQISIRTLPPTYSQACRITHYHPSTGNVSQQTTSTGNDVSVNEAYLNYIADTDFTVPSSNDNDGTNDDVSNASTNTNSQAVNTVCQTQLSNDNYSNNRQSCTHIENDRIPGTNDYIDESNDFDIPMRSNRLTTEL</sequence>
<protein>
    <submittedName>
        <fullName evidence="3">Uncharacterized protein</fullName>
    </submittedName>
</protein>
<evidence type="ECO:0000256" key="2">
    <source>
        <dbReference type="SAM" id="Phobius"/>
    </source>
</evidence>
<evidence type="ECO:0000313" key="3">
    <source>
        <dbReference type="EMBL" id="CAC5384533.1"/>
    </source>
</evidence>
<keyword evidence="2" id="KW-1133">Transmembrane helix</keyword>
<keyword evidence="4" id="KW-1185">Reference proteome</keyword>
<dbReference type="EMBL" id="CACVKT020003581">
    <property type="protein sequence ID" value="CAC5384533.1"/>
    <property type="molecule type" value="Genomic_DNA"/>
</dbReference>
<accession>A0A6J8BL82</accession>
<dbReference type="Proteomes" id="UP000507470">
    <property type="component" value="Unassembled WGS sequence"/>
</dbReference>
<reference evidence="3 4" key="1">
    <citation type="submission" date="2020-06" db="EMBL/GenBank/DDBJ databases">
        <authorList>
            <person name="Li R."/>
            <person name="Bekaert M."/>
        </authorList>
    </citation>
    <scope>NUCLEOTIDE SEQUENCE [LARGE SCALE GENOMIC DNA]</scope>
    <source>
        <strain evidence="4">wild</strain>
    </source>
</reference>
<name>A0A6J8BL82_MYTCO</name>
<proteinExistence type="predicted"/>
<keyword evidence="2" id="KW-0472">Membrane</keyword>
<dbReference type="AlphaFoldDB" id="A0A6J8BL82"/>
<feature type="region of interest" description="Disordered" evidence="1">
    <location>
        <begin position="209"/>
        <end position="232"/>
    </location>
</feature>
<dbReference type="OrthoDB" id="6116468at2759"/>
<keyword evidence="2" id="KW-0812">Transmembrane</keyword>
<feature type="region of interest" description="Disordered" evidence="1">
    <location>
        <begin position="153"/>
        <end position="174"/>
    </location>
</feature>
<evidence type="ECO:0000256" key="1">
    <source>
        <dbReference type="SAM" id="MobiDB-lite"/>
    </source>
</evidence>
<gene>
    <name evidence="3" type="ORF">MCOR_20162</name>
</gene>
<feature type="transmembrane region" description="Helical" evidence="2">
    <location>
        <begin position="45"/>
        <end position="64"/>
    </location>
</feature>
<organism evidence="3 4">
    <name type="scientific">Mytilus coruscus</name>
    <name type="common">Sea mussel</name>
    <dbReference type="NCBI Taxonomy" id="42192"/>
    <lineage>
        <taxon>Eukaryota</taxon>
        <taxon>Metazoa</taxon>
        <taxon>Spiralia</taxon>
        <taxon>Lophotrochozoa</taxon>
        <taxon>Mollusca</taxon>
        <taxon>Bivalvia</taxon>
        <taxon>Autobranchia</taxon>
        <taxon>Pteriomorphia</taxon>
        <taxon>Mytilida</taxon>
        <taxon>Mytiloidea</taxon>
        <taxon>Mytilidae</taxon>
        <taxon>Mytilinae</taxon>
        <taxon>Mytilus</taxon>
    </lineage>
</organism>